<protein>
    <submittedName>
        <fullName evidence="8">Dihydroxy-acid dehydratase</fullName>
    </submittedName>
</protein>
<gene>
    <name evidence="8" type="ORF">EAH89_09875</name>
</gene>
<dbReference type="InterPro" id="IPR000581">
    <property type="entry name" value="ILV_EDD_N"/>
</dbReference>
<comment type="caution">
    <text evidence="8">The sequence shown here is derived from an EMBL/GenBank/DDBJ whole genome shotgun (WGS) entry which is preliminary data.</text>
</comment>
<evidence type="ECO:0000256" key="3">
    <source>
        <dbReference type="ARBA" id="ARBA00023004"/>
    </source>
</evidence>
<dbReference type="Gene3D" id="3.50.30.80">
    <property type="entry name" value="IlvD/EDD C-terminal domain-like"/>
    <property type="match status" value="1"/>
</dbReference>
<dbReference type="InterPro" id="IPR037237">
    <property type="entry name" value="IlvD/EDD_N"/>
</dbReference>
<dbReference type="InterPro" id="IPR020558">
    <property type="entry name" value="DiOHA_6PGluconate_deHydtase_CS"/>
</dbReference>
<feature type="domain" description="Dihydroxy-acid/6-phosphogluconate dehydratase N-terminal" evidence="6">
    <location>
        <begin position="47"/>
        <end position="360"/>
    </location>
</feature>
<dbReference type="GO" id="GO:0016836">
    <property type="term" value="F:hydro-lyase activity"/>
    <property type="evidence" value="ECO:0007669"/>
    <property type="project" value="UniProtKB-ARBA"/>
</dbReference>
<reference evidence="8 9" key="1">
    <citation type="journal article" date="2019" name="Environ. Microbiol.">
        <title>Species interactions and distinct microbial communities in high Arctic permafrost affected cryosols are associated with the CH4 and CO2 gas fluxes.</title>
        <authorList>
            <person name="Altshuler I."/>
            <person name="Hamel J."/>
            <person name="Turney S."/>
            <person name="Magnuson E."/>
            <person name="Levesque R."/>
            <person name="Greer C."/>
            <person name="Whyte L.G."/>
        </authorList>
    </citation>
    <scope>NUCLEOTIDE SEQUENCE [LARGE SCALE GENOMIC DNA]</scope>
    <source>
        <strain evidence="8 9">S9.3B</strain>
    </source>
</reference>
<keyword evidence="9" id="KW-1185">Reference proteome</keyword>
<dbReference type="PANTHER" id="PTHR43183:SF1">
    <property type="entry name" value="HYPOTHETICAL DIHYDROXY-ACID DEHYDRATASE (EUROFUNG)-RELATED"/>
    <property type="match status" value="1"/>
</dbReference>
<dbReference type="OrthoDB" id="9807077at2"/>
<comment type="similarity">
    <text evidence="1">Belongs to the IlvD/Edd family.</text>
</comment>
<feature type="domain" description="Dihydroxy-acid/6-phosphogluconate dehydratase C-terminal" evidence="7">
    <location>
        <begin position="370"/>
        <end position="564"/>
    </location>
</feature>
<dbReference type="PANTHER" id="PTHR43183">
    <property type="entry name" value="HYPOTHETICAL DIHYDROXYACID DEHYDRATASE (EUROFUNG)-RELATED"/>
    <property type="match status" value="1"/>
</dbReference>
<dbReference type="Pfam" id="PF00920">
    <property type="entry name" value="ILVD_EDD_N"/>
    <property type="match status" value="1"/>
</dbReference>
<dbReference type="NCBIfam" id="NF009560">
    <property type="entry name" value="PRK13017.1"/>
    <property type="match status" value="1"/>
</dbReference>
<accession>A0A502G790</accession>
<dbReference type="GO" id="GO:0046872">
    <property type="term" value="F:metal ion binding"/>
    <property type="evidence" value="ECO:0007669"/>
    <property type="project" value="UniProtKB-KW"/>
</dbReference>
<dbReference type="EMBL" id="RCZP01000007">
    <property type="protein sequence ID" value="TPG57728.1"/>
    <property type="molecule type" value="Genomic_DNA"/>
</dbReference>
<keyword evidence="2" id="KW-0479">Metal-binding</keyword>
<evidence type="ECO:0000256" key="2">
    <source>
        <dbReference type="ARBA" id="ARBA00022723"/>
    </source>
</evidence>
<dbReference type="SUPFAM" id="SSF143975">
    <property type="entry name" value="IlvD/EDD N-terminal domain-like"/>
    <property type="match status" value="1"/>
</dbReference>
<evidence type="ECO:0000313" key="8">
    <source>
        <dbReference type="EMBL" id="TPG57728.1"/>
    </source>
</evidence>
<dbReference type="RefSeq" id="WP_140882648.1">
    <property type="nucleotide sequence ID" value="NZ_RCZP01000007.1"/>
</dbReference>
<dbReference type="AlphaFoldDB" id="A0A502G790"/>
<name>A0A502G790_9PROT</name>
<evidence type="ECO:0000259" key="6">
    <source>
        <dbReference type="Pfam" id="PF00920"/>
    </source>
</evidence>
<dbReference type="InterPro" id="IPR056740">
    <property type="entry name" value="ILV_EDD_C"/>
</dbReference>
<dbReference type="SUPFAM" id="SSF52016">
    <property type="entry name" value="LeuD/IlvD-like"/>
    <property type="match status" value="1"/>
</dbReference>
<dbReference type="InterPro" id="IPR042096">
    <property type="entry name" value="Dihydro-acid_dehy_C"/>
</dbReference>
<evidence type="ECO:0000313" key="9">
    <source>
        <dbReference type="Proteomes" id="UP000317078"/>
    </source>
</evidence>
<keyword evidence="5" id="KW-0456">Lyase</keyword>
<keyword evidence="4" id="KW-0411">Iron-sulfur</keyword>
<evidence type="ECO:0000256" key="5">
    <source>
        <dbReference type="ARBA" id="ARBA00023239"/>
    </source>
</evidence>
<keyword evidence="3" id="KW-0408">Iron</keyword>
<sequence>MTDDANDHRKPGELRSRAWFARQDKMGFYYRSWLRNRGLPNDQFDGRPVIGICNTWSELTPCNGHFRTIAEHVRYGVLEAGGYPLEFPVLSLGETQMRPTAMLYRNLASMDVEEALRANPIDGAVLLMGCDKTTPALLMGAASVDLPTIGVSGGPMLNGHYRGQKIGSGTNTISMSEQLRAGEITLRQFHEAEAAMSRSAGSCMTMGTASTMASMVEALGVGLPGNAAIPAPDARRNELARLAGRRIVEMVREDLRLSKLLTRQAFENAIRTLAAIGGSTNAVVHLLAIAGRIGVPLDLEDFDRLASEVNCLVNLKPSGEHLMEDFYYAGGLPVVLRELVERGLMHNDAPTANGRTLAENVADAECWNRDVIHAYDAPFKPQAGIAILRGNLCPNGAVIKPSAASPHLLRHTGSAVVFESIEDLHARINDEALDIDESCVMVLKYCGPKGYPGMAEVGNMPLPPKLLRQGVRDMIRISDARMSGTAYGTVVLHVAPEAMAGGNLALVENGDLITLDVAARSLHLHVEDAVLTARRAAWSPPPTPLAERGYTRMYVEHVQGADRGVDLDFLVGGSGSPVARDNH</sequence>
<evidence type="ECO:0000259" key="7">
    <source>
        <dbReference type="Pfam" id="PF24877"/>
    </source>
</evidence>
<evidence type="ECO:0000256" key="1">
    <source>
        <dbReference type="ARBA" id="ARBA00006486"/>
    </source>
</evidence>
<organism evidence="8 9">
    <name type="scientific">Muricoccus nepalensis</name>
    <dbReference type="NCBI Taxonomy" id="1854500"/>
    <lineage>
        <taxon>Bacteria</taxon>
        <taxon>Pseudomonadati</taxon>
        <taxon>Pseudomonadota</taxon>
        <taxon>Alphaproteobacteria</taxon>
        <taxon>Acetobacterales</taxon>
        <taxon>Roseomonadaceae</taxon>
        <taxon>Muricoccus</taxon>
    </lineage>
</organism>
<dbReference type="InterPro" id="IPR052352">
    <property type="entry name" value="Sugar_Degrad_Dehydratases"/>
</dbReference>
<dbReference type="GO" id="GO:0051536">
    <property type="term" value="F:iron-sulfur cluster binding"/>
    <property type="evidence" value="ECO:0007669"/>
    <property type="project" value="UniProtKB-KW"/>
</dbReference>
<dbReference type="NCBIfam" id="NF004784">
    <property type="entry name" value="PRK06131.1"/>
    <property type="match status" value="1"/>
</dbReference>
<dbReference type="Pfam" id="PF24877">
    <property type="entry name" value="ILV_EDD_C"/>
    <property type="match status" value="1"/>
</dbReference>
<evidence type="ECO:0000256" key="4">
    <source>
        <dbReference type="ARBA" id="ARBA00023014"/>
    </source>
</evidence>
<dbReference type="Proteomes" id="UP000317078">
    <property type="component" value="Unassembled WGS sequence"/>
</dbReference>
<dbReference type="PROSITE" id="PS00886">
    <property type="entry name" value="ILVD_EDD_1"/>
    <property type="match status" value="1"/>
</dbReference>
<dbReference type="FunFam" id="3.50.30.80:FF:000001">
    <property type="entry name" value="Dihydroxy-acid dehydratase"/>
    <property type="match status" value="1"/>
</dbReference>
<proteinExistence type="inferred from homology"/>